<evidence type="ECO:0000313" key="2">
    <source>
        <dbReference type="Proteomes" id="UP000316416"/>
    </source>
</evidence>
<dbReference type="Proteomes" id="UP000316416">
    <property type="component" value="Chromosome"/>
</dbReference>
<organism evidence="1 2">
    <name type="scientific">Shewanella eurypsychrophilus</name>
    <dbReference type="NCBI Taxonomy" id="2593656"/>
    <lineage>
        <taxon>Bacteria</taxon>
        <taxon>Pseudomonadati</taxon>
        <taxon>Pseudomonadota</taxon>
        <taxon>Gammaproteobacteria</taxon>
        <taxon>Alteromonadales</taxon>
        <taxon>Shewanellaceae</taxon>
        <taxon>Shewanella</taxon>
    </lineage>
</organism>
<name>A0ABX6VD54_9GAMM</name>
<proteinExistence type="predicted"/>
<keyword evidence="2" id="KW-1185">Reference proteome</keyword>
<protein>
    <submittedName>
        <fullName evidence="1">Uncharacterized protein</fullName>
    </submittedName>
</protein>
<sequence>MLKILGYAASLLVPLTGYTTTIELDTYLGGHQTQLDGKPALSFIFSHNAKLNNETSGSGSSSNNCSIITTDQYLRQSKGRLENINLTEPNFYFDCEWEGKFYMLSNLYRTYAEVIVKTPDENFPMSIHIEAKLVTLSGERLEVISGDIPLNSESERVW</sequence>
<evidence type="ECO:0000313" key="1">
    <source>
        <dbReference type="EMBL" id="QPG59485.1"/>
    </source>
</evidence>
<dbReference type="EMBL" id="CP045503">
    <property type="protein sequence ID" value="QPG59485.1"/>
    <property type="molecule type" value="Genomic_DNA"/>
</dbReference>
<gene>
    <name evidence="1" type="ORF">FM038_020440</name>
</gene>
<accession>A0ABX6VD54</accession>
<reference evidence="1" key="1">
    <citation type="submission" date="2021-07" db="EMBL/GenBank/DDBJ databases">
        <title>Shewanella sp. YLB-07 whole genome sequence.</title>
        <authorList>
            <person name="Yu L."/>
        </authorList>
    </citation>
    <scope>NUCLEOTIDE SEQUENCE</scope>
    <source>
        <strain evidence="1">YLB-08</strain>
    </source>
</reference>